<dbReference type="RefSeq" id="WP_188836760.1">
    <property type="nucleotide sequence ID" value="NZ_BMHI01000003.1"/>
</dbReference>
<dbReference type="PROSITE" id="PS50206">
    <property type="entry name" value="RHODANESE_3"/>
    <property type="match status" value="1"/>
</dbReference>
<evidence type="ECO:0000259" key="2">
    <source>
        <dbReference type="PROSITE" id="PS50987"/>
    </source>
</evidence>
<sequence length="221" mass="24409">MTDTRTYLELDDAGVYEQLAKVGKALSNPLRLRLLDLLEQGEYTVEDLAAAAHAPVKNTSAQLQQLRAAQLVSARRDGVRVHYRLAGKNVSRFLQRLQDFGEESLAGVRDEIEQLREAGMERIDVGELKRRLREGTVTLVDVRSAQEFGRGHVPGAISIPAEELRRRLDELPLDHDLVAYCEGPYCFASERAVAQLSSLGVPAYAVDGGLVRWVRSGGTLA</sequence>
<reference evidence="3" key="2">
    <citation type="submission" date="2020-09" db="EMBL/GenBank/DDBJ databases">
        <authorList>
            <person name="Sun Q."/>
            <person name="Zhou Y."/>
        </authorList>
    </citation>
    <scope>NUCLEOTIDE SEQUENCE</scope>
    <source>
        <strain evidence="3">CGMCC 1.15085</strain>
    </source>
</reference>
<dbReference type="AlphaFoldDB" id="A0A916T2D3"/>
<dbReference type="SMART" id="SM00418">
    <property type="entry name" value="HTH_ARSR"/>
    <property type="match status" value="1"/>
</dbReference>
<dbReference type="InterPro" id="IPR050229">
    <property type="entry name" value="GlpE_sulfurtransferase"/>
</dbReference>
<dbReference type="InterPro" id="IPR011991">
    <property type="entry name" value="ArsR-like_HTH"/>
</dbReference>
<gene>
    <name evidence="3" type="ORF">GCM10011492_18760</name>
</gene>
<dbReference type="Gene3D" id="3.40.250.10">
    <property type="entry name" value="Rhodanese-like domain"/>
    <property type="match status" value="1"/>
</dbReference>
<dbReference type="Gene3D" id="1.10.10.10">
    <property type="entry name" value="Winged helix-like DNA-binding domain superfamily/Winged helix DNA-binding domain"/>
    <property type="match status" value="1"/>
</dbReference>
<comment type="caution">
    <text evidence="3">The sequence shown here is derived from an EMBL/GenBank/DDBJ whole genome shotgun (WGS) entry which is preliminary data.</text>
</comment>
<dbReference type="PROSITE" id="PS00380">
    <property type="entry name" value="RHODANESE_1"/>
    <property type="match status" value="1"/>
</dbReference>
<feature type="domain" description="Rhodanese" evidence="1">
    <location>
        <begin position="133"/>
        <end position="221"/>
    </location>
</feature>
<dbReference type="InterPro" id="IPR036390">
    <property type="entry name" value="WH_DNA-bd_sf"/>
</dbReference>
<dbReference type="SMART" id="SM00450">
    <property type="entry name" value="RHOD"/>
    <property type="match status" value="1"/>
</dbReference>
<dbReference type="GO" id="GO:0004792">
    <property type="term" value="F:thiosulfate-cyanide sulfurtransferase activity"/>
    <property type="evidence" value="ECO:0007669"/>
    <property type="project" value="InterPro"/>
</dbReference>
<dbReference type="InterPro" id="IPR001763">
    <property type="entry name" value="Rhodanese-like_dom"/>
</dbReference>
<dbReference type="PANTHER" id="PTHR43031:SF1">
    <property type="entry name" value="PYRIDINE NUCLEOTIDE-DISULPHIDE OXIDOREDUCTASE"/>
    <property type="match status" value="1"/>
</dbReference>
<keyword evidence="4" id="KW-1185">Reference proteome</keyword>
<dbReference type="Pfam" id="PF00581">
    <property type="entry name" value="Rhodanese"/>
    <property type="match status" value="1"/>
</dbReference>
<dbReference type="InterPro" id="IPR036873">
    <property type="entry name" value="Rhodanese-like_dom_sf"/>
</dbReference>
<dbReference type="CDD" id="cd00090">
    <property type="entry name" value="HTH_ARSR"/>
    <property type="match status" value="1"/>
</dbReference>
<dbReference type="PANTHER" id="PTHR43031">
    <property type="entry name" value="FAD-DEPENDENT OXIDOREDUCTASE"/>
    <property type="match status" value="1"/>
</dbReference>
<dbReference type="Proteomes" id="UP000636793">
    <property type="component" value="Unassembled WGS sequence"/>
</dbReference>
<evidence type="ECO:0000313" key="4">
    <source>
        <dbReference type="Proteomes" id="UP000636793"/>
    </source>
</evidence>
<organism evidence="3 4">
    <name type="scientific">Flexivirga endophytica</name>
    <dbReference type="NCBI Taxonomy" id="1849103"/>
    <lineage>
        <taxon>Bacteria</taxon>
        <taxon>Bacillati</taxon>
        <taxon>Actinomycetota</taxon>
        <taxon>Actinomycetes</taxon>
        <taxon>Micrococcales</taxon>
        <taxon>Dermacoccaceae</taxon>
        <taxon>Flexivirga</taxon>
    </lineage>
</organism>
<dbReference type="NCBIfam" id="NF033788">
    <property type="entry name" value="HTH_metalloreg"/>
    <property type="match status" value="1"/>
</dbReference>
<dbReference type="EMBL" id="BMHI01000003">
    <property type="protein sequence ID" value="GGB28726.1"/>
    <property type="molecule type" value="Genomic_DNA"/>
</dbReference>
<protein>
    <submittedName>
        <fullName evidence="3">Transcriptional regulator</fullName>
    </submittedName>
</protein>
<feature type="domain" description="HTH arsR-type" evidence="2">
    <location>
        <begin position="11"/>
        <end position="105"/>
    </location>
</feature>
<accession>A0A916T2D3</accession>
<dbReference type="InterPro" id="IPR036388">
    <property type="entry name" value="WH-like_DNA-bd_sf"/>
</dbReference>
<name>A0A916T2D3_9MICO</name>
<dbReference type="Pfam" id="PF01022">
    <property type="entry name" value="HTH_5"/>
    <property type="match status" value="1"/>
</dbReference>
<dbReference type="GO" id="GO:0003700">
    <property type="term" value="F:DNA-binding transcription factor activity"/>
    <property type="evidence" value="ECO:0007669"/>
    <property type="project" value="InterPro"/>
</dbReference>
<reference evidence="3" key="1">
    <citation type="journal article" date="2014" name="Int. J. Syst. Evol. Microbiol.">
        <title>Complete genome sequence of Corynebacterium casei LMG S-19264T (=DSM 44701T), isolated from a smear-ripened cheese.</title>
        <authorList>
            <consortium name="US DOE Joint Genome Institute (JGI-PGF)"/>
            <person name="Walter F."/>
            <person name="Albersmeier A."/>
            <person name="Kalinowski J."/>
            <person name="Ruckert C."/>
        </authorList>
    </citation>
    <scope>NUCLEOTIDE SEQUENCE</scope>
    <source>
        <strain evidence="3">CGMCC 1.15085</strain>
    </source>
</reference>
<proteinExistence type="predicted"/>
<dbReference type="SUPFAM" id="SSF52821">
    <property type="entry name" value="Rhodanese/Cell cycle control phosphatase"/>
    <property type="match status" value="1"/>
</dbReference>
<dbReference type="SUPFAM" id="SSF46785">
    <property type="entry name" value="Winged helix' DNA-binding domain"/>
    <property type="match status" value="1"/>
</dbReference>
<dbReference type="InterPro" id="IPR001845">
    <property type="entry name" value="HTH_ArsR_DNA-bd_dom"/>
</dbReference>
<evidence type="ECO:0000313" key="3">
    <source>
        <dbReference type="EMBL" id="GGB28726.1"/>
    </source>
</evidence>
<evidence type="ECO:0000259" key="1">
    <source>
        <dbReference type="PROSITE" id="PS50206"/>
    </source>
</evidence>
<dbReference type="InterPro" id="IPR001307">
    <property type="entry name" value="Thiosulphate_STrfase_CS"/>
</dbReference>
<dbReference type="PROSITE" id="PS50987">
    <property type="entry name" value="HTH_ARSR_2"/>
    <property type="match status" value="1"/>
</dbReference>